<dbReference type="AlphaFoldDB" id="F7XKP5"/>
<evidence type="ECO:0000259" key="11">
    <source>
        <dbReference type="PROSITE" id="PS50862"/>
    </source>
</evidence>
<comment type="function">
    <text evidence="10">Catalyzes the attachment of proline to tRNA(Pro) in a two-step reaction: proline is first activated by ATP to form Pro-AMP and then transferred to the acceptor end of tRNA(Pro).</text>
</comment>
<dbReference type="SMART" id="SM00946">
    <property type="entry name" value="ProRS-C_1"/>
    <property type="match status" value="1"/>
</dbReference>
<comment type="catalytic activity">
    <reaction evidence="8 10">
        <text>tRNA(Pro) + L-proline + ATP = L-prolyl-tRNA(Pro) + AMP + diphosphate</text>
        <dbReference type="Rhea" id="RHEA:14305"/>
        <dbReference type="Rhea" id="RHEA-COMP:9700"/>
        <dbReference type="Rhea" id="RHEA-COMP:9702"/>
        <dbReference type="ChEBI" id="CHEBI:30616"/>
        <dbReference type="ChEBI" id="CHEBI:33019"/>
        <dbReference type="ChEBI" id="CHEBI:60039"/>
        <dbReference type="ChEBI" id="CHEBI:78442"/>
        <dbReference type="ChEBI" id="CHEBI:78532"/>
        <dbReference type="ChEBI" id="CHEBI:456215"/>
        <dbReference type="EC" id="6.1.1.15"/>
    </reaction>
</comment>
<dbReference type="InterPro" id="IPR002314">
    <property type="entry name" value="aa-tRNA-synt_IIb"/>
</dbReference>
<dbReference type="GO" id="GO:0004827">
    <property type="term" value="F:proline-tRNA ligase activity"/>
    <property type="evidence" value="ECO:0007669"/>
    <property type="project" value="UniProtKB-UniRule"/>
</dbReference>
<reference evidence="12" key="1">
    <citation type="submission" date="2010-07" db="EMBL/GenBank/DDBJ databases">
        <title>The complete genome of Methanosalsum zhilinae DSM 4017.</title>
        <authorList>
            <consortium name="US DOE Joint Genome Institute (JGI-PGF)"/>
            <person name="Lucas S."/>
            <person name="Copeland A."/>
            <person name="Lapidus A."/>
            <person name="Glavina del Rio T."/>
            <person name="Dalin E."/>
            <person name="Tice H."/>
            <person name="Bruce D."/>
            <person name="Goodwin L."/>
            <person name="Pitluck S."/>
            <person name="Kyrpides N."/>
            <person name="Mavromatis K."/>
            <person name="Ovchinnikova G."/>
            <person name="Daligault H."/>
            <person name="Detter J.C."/>
            <person name="Han C."/>
            <person name="Tapia R."/>
            <person name="Larimer F."/>
            <person name="Land M."/>
            <person name="Hauser L."/>
            <person name="Markowitz V."/>
            <person name="Cheng J.-F."/>
            <person name="Hugenholtz P."/>
            <person name="Woyke T."/>
            <person name="Wu D."/>
            <person name="Spring S."/>
            <person name="Schueler E."/>
            <person name="Brambilla E."/>
            <person name="Klenk H.-P."/>
            <person name="Eisen J.A."/>
        </authorList>
    </citation>
    <scope>NUCLEOTIDE SEQUENCE</scope>
    <source>
        <strain evidence="12">DSM 4017</strain>
    </source>
</reference>
<dbReference type="InterPro" id="IPR016061">
    <property type="entry name" value="Pro-tRNA_ligase_II_C"/>
</dbReference>
<keyword evidence="13" id="KW-1185">Reference proteome</keyword>
<keyword evidence="7 10" id="KW-0030">Aminoacyl-tRNA synthetase</keyword>
<comment type="subunit">
    <text evidence="10">Homodimer.</text>
</comment>
<dbReference type="HAMAP" id="MF_01571">
    <property type="entry name" value="Pro_tRNA_synth_type3"/>
    <property type="match status" value="1"/>
</dbReference>
<keyword evidence="4 10" id="KW-0547">Nucleotide-binding</keyword>
<dbReference type="GO" id="GO:0017101">
    <property type="term" value="C:aminoacyl-tRNA synthetase multienzyme complex"/>
    <property type="evidence" value="ECO:0007669"/>
    <property type="project" value="TreeGrafter"/>
</dbReference>
<comment type="domain">
    <text evidence="10">Consists of three domains: the N-terminal catalytic domain, the anticodon-binding domain and the C-terminal extension.</text>
</comment>
<dbReference type="Gene3D" id="3.40.50.800">
    <property type="entry name" value="Anticodon-binding domain"/>
    <property type="match status" value="1"/>
</dbReference>
<dbReference type="PROSITE" id="PS50862">
    <property type="entry name" value="AA_TRNA_LIGASE_II"/>
    <property type="match status" value="1"/>
</dbReference>
<accession>F7XKP5</accession>
<evidence type="ECO:0000313" key="12">
    <source>
        <dbReference type="EMBL" id="AEH60655.1"/>
    </source>
</evidence>
<evidence type="ECO:0000256" key="1">
    <source>
        <dbReference type="ARBA" id="ARBA00004496"/>
    </source>
</evidence>
<dbReference type="InterPro" id="IPR002316">
    <property type="entry name" value="Pro-tRNA-ligase_IIa"/>
</dbReference>
<dbReference type="EC" id="6.1.1.15" evidence="10"/>
<dbReference type="GO" id="GO:0005524">
    <property type="term" value="F:ATP binding"/>
    <property type="evidence" value="ECO:0007669"/>
    <property type="project" value="UniProtKB-UniRule"/>
</dbReference>
<dbReference type="NCBIfam" id="TIGR00408">
    <property type="entry name" value="proS_fam_I"/>
    <property type="match status" value="1"/>
</dbReference>
<name>F7XKP5_METZD</name>
<dbReference type="InterPro" id="IPR017449">
    <property type="entry name" value="Pro-tRNA_synth_II"/>
</dbReference>
<evidence type="ECO:0000256" key="4">
    <source>
        <dbReference type="ARBA" id="ARBA00022741"/>
    </source>
</evidence>
<evidence type="ECO:0000256" key="5">
    <source>
        <dbReference type="ARBA" id="ARBA00022840"/>
    </source>
</evidence>
<dbReference type="FunFam" id="3.30.930.10:FF:000037">
    <property type="entry name" value="Proline--tRNA ligase"/>
    <property type="match status" value="1"/>
</dbReference>
<gene>
    <name evidence="10" type="primary">proS</name>
    <name evidence="12" type="ordered locus">Mzhil_0792</name>
</gene>
<evidence type="ECO:0000256" key="10">
    <source>
        <dbReference type="HAMAP-Rule" id="MF_01571"/>
    </source>
</evidence>
<dbReference type="SUPFAM" id="SSF55681">
    <property type="entry name" value="Class II aaRS and biotin synthetases"/>
    <property type="match status" value="1"/>
</dbReference>
<dbReference type="STRING" id="679901.Mzhil_0792"/>
<comment type="subcellular location">
    <subcellularLocation>
        <location evidence="1 10">Cytoplasm</location>
    </subcellularLocation>
</comment>
<keyword evidence="6 10" id="KW-0648">Protein biosynthesis</keyword>
<evidence type="ECO:0000256" key="3">
    <source>
        <dbReference type="ARBA" id="ARBA00022598"/>
    </source>
</evidence>
<dbReference type="Gene3D" id="3.30.110.30">
    <property type="entry name" value="C-terminal domain of ProRS"/>
    <property type="match status" value="1"/>
</dbReference>
<feature type="domain" description="Aminoacyl-transfer RNA synthetases class-II family profile" evidence="11">
    <location>
        <begin position="38"/>
        <end position="285"/>
    </location>
</feature>
<dbReference type="GO" id="GO:0006433">
    <property type="term" value="P:prolyl-tRNA aminoacylation"/>
    <property type="evidence" value="ECO:0007669"/>
    <property type="project" value="UniProtKB-UniRule"/>
</dbReference>
<protein>
    <recommendedName>
        <fullName evidence="10">Proline--tRNA ligase</fullName>
        <ecNumber evidence="10">6.1.1.15</ecNumber>
    </recommendedName>
    <alternativeName>
        <fullName evidence="10">Prolyl-tRNA synthetase</fullName>
        <shortName evidence="10">ProRS</shortName>
    </alternativeName>
</protein>
<dbReference type="InterPro" id="IPR004154">
    <property type="entry name" value="Anticodon-bd"/>
</dbReference>
<dbReference type="InterPro" id="IPR006195">
    <property type="entry name" value="aa-tRNA-synth_II"/>
</dbReference>
<dbReference type="Pfam" id="PF00587">
    <property type="entry name" value="tRNA-synt_2b"/>
    <property type="match status" value="1"/>
</dbReference>
<dbReference type="HOGENOM" id="CLU_3434270_0_0_2"/>
<dbReference type="InterPro" id="IPR036621">
    <property type="entry name" value="Anticodon-bd_dom_sf"/>
</dbReference>
<keyword evidence="2 10" id="KW-0963">Cytoplasm</keyword>
<dbReference type="Pfam" id="PF09180">
    <property type="entry name" value="ProRS-C_1"/>
    <property type="match status" value="1"/>
</dbReference>
<evidence type="ECO:0000256" key="9">
    <source>
        <dbReference type="ARBA" id="ARBA00060806"/>
    </source>
</evidence>
<keyword evidence="5 10" id="KW-0067">ATP-binding</keyword>
<dbReference type="KEGG" id="mzh:Mzhil_0792"/>
<dbReference type="CDD" id="cd00778">
    <property type="entry name" value="ProRS_core_arch_euk"/>
    <property type="match status" value="1"/>
</dbReference>
<dbReference type="PRINTS" id="PR01046">
    <property type="entry name" value="TRNASYNTHPRO"/>
</dbReference>
<dbReference type="EMBL" id="CP002101">
    <property type="protein sequence ID" value="AEH60655.1"/>
    <property type="molecule type" value="Genomic_DNA"/>
</dbReference>
<dbReference type="InterPro" id="IPR045864">
    <property type="entry name" value="aa-tRNA-synth_II/BPL/LPL"/>
</dbReference>
<evidence type="ECO:0000313" key="13">
    <source>
        <dbReference type="Proteomes" id="UP000006622"/>
    </source>
</evidence>
<dbReference type="PANTHER" id="PTHR43382">
    <property type="entry name" value="PROLYL-TRNA SYNTHETASE"/>
    <property type="match status" value="1"/>
</dbReference>
<dbReference type="Proteomes" id="UP000006622">
    <property type="component" value="Chromosome"/>
</dbReference>
<dbReference type="FunFam" id="3.40.50.800:FF:000005">
    <property type="entry name" value="bifunctional glutamate/proline--tRNA ligase"/>
    <property type="match status" value="1"/>
</dbReference>
<organism evidence="12 13">
    <name type="scientific">Methanosalsum zhilinae (strain DSM 4017 / NBRC 107636 / OCM 62 / WeN5)</name>
    <name type="common">Methanohalophilus zhilinae</name>
    <dbReference type="NCBI Taxonomy" id="679901"/>
    <lineage>
        <taxon>Archaea</taxon>
        <taxon>Methanobacteriati</taxon>
        <taxon>Methanobacteriota</taxon>
        <taxon>Stenosarchaea group</taxon>
        <taxon>Methanomicrobia</taxon>
        <taxon>Methanosarcinales</taxon>
        <taxon>Methanosarcinaceae</taxon>
        <taxon>Methanosalsum</taxon>
    </lineage>
</organism>
<dbReference type="Gene3D" id="3.30.930.10">
    <property type="entry name" value="Bira Bifunctional Protein, Domain 2"/>
    <property type="match status" value="1"/>
</dbReference>
<comment type="similarity">
    <text evidence="9 10">Belongs to the class-II aminoacyl-tRNA synthetase family. ProS type 3 subfamily.</text>
</comment>
<dbReference type="SUPFAM" id="SSF64586">
    <property type="entry name" value="C-terminal domain of ProRS"/>
    <property type="match status" value="1"/>
</dbReference>
<dbReference type="CDD" id="cd00862">
    <property type="entry name" value="ProRS_anticodon_zinc"/>
    <property type="match status" value="1"/>
</dbReference>
<dbReference type="InterPro" id="IPR004499">
    <property type="entry name" value="Pro-tRNA-ligase_IIa_arc-type"/>
</dbReference>
<dbReference type="InterPro" id="IPR033721">
    <property type="entry name" value="ProRS_core_arch_euk"/>
</dbReference>
<dbReference type="PANTHER" id="PTHR43382:SF2">
    <property type="entry name" value="BIFUNCTIONAL GLUTAMATE_PROLINE--TRNA LIGASE"/>
    <property type="match status" value="1"/>
</dbReference>
<evidence type="ECO:0000256" key="8">
    <source>
        <dbReference type="ARBA" id="ARBA00047671"/>
    </source>
</evidence>
<evidence type="ECO:0000256" key="7">
    <source>
        <dbReference type="ARBA" id="ARBA00023146"/>
    </source>
</evidence>
<proteinExistence type="inferred from homology"/>
<dbReference type="Pfam" id="PF03129">
    <property type="entry name" value="HGTP_anticodon"/>
    <property type="match status" value="1"/>
</dbReference>
<dbReference type="SUPFAM" id="SSF52954">
    <property type="entry name" value="Class II aaRS ABD-related"/>
    <property type="match status" value="1"/>
</dbReference>
<evidence type="ECO:0000256" key="2">
    <source>
        <dbReference type="ARBA" id="ARBA00022490"/>
    </source>
</evidence>
<dbReference type="GO" id="GO:0005737">
    <property type="term" value="C:cytoplasm"/>
    <property type="evidence" value="ECO:0007669"/>
    <property type="project" value="UniProtKB-SubCell"/>
</dbReference>
<sequence>MGEAEKEKSLPEKKNFSEWYNEILSVAEIMDVRYPVKGLYVWFPFGFSIRKRVYNIMRELLDREHQEALFPLLIPENEFMKEAEHIKGFEDEVYWVTNGGTSPLEVNLALRPTSETAIYPMYRIWVRSHADLPMKIYQIVNTFRYETKHTRPLIRLREITSFKEAHTVHATWEDAAEQTEEAIRLYKEFYRRLAIPVLASRRPDWDKFPGADYTIAVDALMPDGRTLQVGTAHHLADNFAKTFDIKYEALDGEQVYAHQTCYGISERSIAALISIHGDDKGLILPPEIAPLQVIIIPIIFKNPEEVLQTCKDVKSRLESVGMRVQIDDSDKRPGAKYYKWEMKGVPLRIEIGPRDIKQKAVMSVRRDTGEKKNIQLSNLERDIESLLREIHENLYSTANEKLENHIFKCENIEDICSHITRGIAIVPWCGDNKCGLELEDQTGAGILGVPHSPKCSNGAKCPICGSQTQTLVYMSKTY</sequence>
<evidence type="ECO:0000256" key="6">
    <source>
        <dbReference type="ARBA" id="ARBA00022917"/>
    </source>
</evidence>
<keyword evidence="3 10" id="KW-0436">Ligase</keyword>